<feature type="domain" description="Thioesterase" evidence="3">
    <location>
        <begin position="79"/>
        <end position="156"/>
    </location>
</feature>
<reference evidence="4 5" key="1">
    <citation type="submission" date="2021-11" db="EMBL/GenBank/DDBJ databases">
        <title>Black yeast isolated from Biological Soil Crust.</title>
        <authorList>
            <person name="Kurbessoian T."/>
        </authorList>
    </citation>
    <scope>NUCLEOTIDE SEQUENCE [LARGE SCALE GENOMIC DNA]</scope>
    <source>
        <strain evidence="4 5">CCFEE 5522</strain>
    </source>
</reference>
<dbReference type="InterPro" id="IPR039298">
    <property type="entry name" value="ACOT13"/>
</dbReference>
<comment type="similarity">
    <text evidence="1">Belongs to the thioesterase PaaI family.</text>
</comment>
<dbReference type="NCBIfam" id="TIGR00369">
    <property type="entry name" value="unchar_dom_1"/>
    <property type="match status" value="1"/>
</dbReference>
<accession>A0AAV9JYE9</accession>
<protein>
    <recommendedName>
        <fullName evidence="3">Thioesterase domain-containing protein</fullName>
    </recommendedName>
</protein>
<evidence type="ECO:0000259" key="3">
    <source>
        <dbReference type="Pfam" id="PF03061"/>
    </source>
</evidence>
<dbReference type="InterPro" id="IPR003736">
    <property type="entry name" value="PAAI_dom"/>
</dbReference>
<sequence length="177" mass="19772">MSEPKHRHLPEDVARYFESMSPQDRIKAVLDVRAPTDQRFVSPWVEQQCKLREVKSLSSTHSLVTFAFTVSRFYCNGSGNLHGGAQATIFDMATSIAMQAISKQEQWINGGVSRVLTVTYLRPAPEGEELLLECDVVHMGKRLAMLKGTLKRERDGAIISTCDHNKAAVDAKPGWKL</sequence>
<dbReference type="InterPro" id="IPR006683">
    <property type="entry name" value="Thioestr_dom"/>
</dbReference>
<gene>
    <name evidence="4" type="ORF">LTR36_004971</name>
</gene>
<dbReference type="SUPFAM" id="SSF54637">
    <property type="entry name" value="Thioesterase/thiol ester dehydrase-isomerase"/>
    <property type="match status" value="1"/>
</dbReference>
<organism evidence="4 5">
    <name type="scientific">Oleoguttula mirabilis</name>
    <dbReference type="NCBI Taxonomy" id="1507867"/>
    <lineage>
        <taxon>Eukaryota</taxon>
        <taxon>Fungi</taxon>
        <taxon>Dikarya</taxon>
        <taxon>Ascomycota</taxon>
        <taxon>Pezizomycotina</taxon>
        <taxon>Dothideomycetes</taxon>
        <taxon>Dothideomycetidae</taxon>
        <taxon>Mycosphaerellales</taxon>
        <taxon>Teratosphaeriaceae</taxon>
        <taxon>Oleoguttula</taxon>
    </lineage>
</organism>
<dbReference type="Gene3D" id="3.10.129.10">
    <property type="entry name" value="Hotdog Thioesterase"/>
    <property type="match status" value="1"/>
</dbReference>
<dbReference type="AlphaFoldDB" id="A0AAV9JYE9"/>
<keyword evidence="5" id="KW-1185">Reference proteome</keyword>
<proteinExistence type="inferred from homology"/>
<evidence type="ECO:0000313" key="5">
    <source>
        <dbReference type="Proteomes" id="UP001324427"/>
    </source>
</evidence>
<name>A0AAV9JYE9_9PEZI</name>
<dbReference type="PANTHER" id="PTHR21660:SF1">
    <property type="entry name" value="ACYL-COENZYME A THIOESTERASE 13"/>
    <property type="match status" value="1"/>
</dbReference>
<evidence type="ECO:0000313" key="4">
    <source>
        <dbReference type="EMBL" id="KAK4549670.1"/>
    </source>
</evidence>
<evidence type="ECO:0000256" key="1">
    <source>
        <dbReference type="ARBA" id="ARBA00008324"/>
    </source>
</evidence>
<evidence type="ECO:0000256" key="2">
    <source>
        <dbReference type="ARBA" id="ARBA00022801"/>
    </source>
</evidence>
<dbReference type="InterPro" id="IPR029069">
    <property type="entry name" value="HotDog_dom_sf"/>
</dbReference>
<comment type="caution">
    <text evidence="4">The sequence shown here is derived from an EMBL/GenBank/DDBJ whole genome shotgun (WGS) entry which is preliminary data.</text>
</comment>
<dbReference type="EMBL" id="JAVFHQ010000003">
    <property type="protein sequence ID" value="KAK4549670.1"/>
    <property type="molecule type" value="Genomic_DNA"/>
</dbReference>
<dbReference type="Proteomes" id="UP001324427">
    <property type="component" value="Unassembled WGS sequence"/>
</dbReference>
<keyword evidence="2" id="KW-0378">Hydrolase</keyword>
<dbReference type="CDD" id="cd03443">
    <property type="entry name" value="PaaI_thioesterase"/>
    <property type="match status" value="1"/>
</dbReference>
<dbReference type="PANTHER" id="PTHR21660">
    <property type="entry name" value="THIOESTERASE SUPERFAMILY MEMBER-RELATED"/>
    <property type="match status" value="1"/>
</dbReference>
<dbReference type="Pfam" id="PF03061">
    <property type="entry name" value="4HBT"/>
    <property type="match status" value="1"/>
</dbReference>
<dbReference type="GO" id="GO:0047617">
    <property type="term" value="F:fatty acyl-CoA hydrolase activity"/>
    <property type="evidence" value="ECO:0007669"/>
    <property type="project" value="InterPro"/>
</dbReference>